<dbReference type="OrthoDB" id="4951845at2759"/>
<dbReference type="InterPro" id="IPR045073">
    <property type="entry name" value="Omega/Tau-like"/>
</dbReference>
<dbReference type="InterPro" id="IPR036249">
    <property type="entry name" value="Thioredoxin-like_sf"/>
</dbReference>
<dbReference type="EMBL" id="CM001217">
    <property type="protein sequence ID" value="AES61889.2"/>
    <property type="molecule type" value="Genomic_DNA"/>
</dbReference>
<evidence type="ECO:0000259" key="5">
    <source>
        <dbReference type="PROSITE" id="PS50404"/>
    </source>
</evidence>
<evidence type="ECO:0000313" key="10">
    <source>
        <dbReference type="EMBL" id="RHN81222.1"/>
    </source>
</evidence>
<dbReference type="CDD" id="cd03185">
    <property type="entry name" value="GST_C_Tau"/>
    <property type="match status" value="1"/>
</dbReference>
<reference evidence="11" key="5">
    <citation type="submission" date="2015-04" db="UniProtKB">
        <authorList>
            <consortium name="EnsemblPlants"/>
        </authorList>
    </citation>
    <scope>IDENTIFICATION</scope>
    <source>
        <strain evidence="11">cv. Jemalong A17</strain>
    </source>
</reference>
<dbReference type="InterPro" id="IPR010987">
    <property type="entry name" value="Glutathione-S-Trfase_C-like"/>
</dbReference>
<dbReference type="InterPro" id="IPR040079">
    <property type="entry name" value="Glutathione_S-Trfase"/>
</dbReference>
<dbReference type="HOGENOM" id="CLU_011226_18_1_1"/>
<evidence type="ECO:0000256" key="1">
    <source>
        <dbReference type="ARBA" id="ARBA00022679"/>
    </source>
</evidence>
<reference evidence="8 12" key="4">
    <citation type="journal article" date="2014" name="BMC Genomics">
        <title>An improved genome release (version Mt4.0) for the model legume Medicago truncatula.</title>
        <authorList>
            <person name="Tang H."/>
            <person name="Krishnakumar V."/>
            <person name="Bidwell S."/>
            <person name="Rosen B."/>
            <person name="Chan A."/>
            <person name="Zhou S."/>
            <person name="Gentzbittel L."/>
            <person name="Childs K.L."/>
            <person name="Yandell M."/>
            <person name="Gundlach H."/>
            <person name="Mayer K.F."/>
            <person name="Schwartz D.C."/>
            <person name="Town C.D."/>
        </authorList>
    </citation>
    <scope>GENOME REANNOTATION</scope>
    <source>
        <strain evidence="8">A17</strain>
        <strain evidence="11 12">cv. Jemalong A17</strain>
    </source>
</reference>
<dbReference type="GO" id="GO:0004364">
    <property type="term" value="F:glutathione transferase activity"/>
    <property type="evidence" value="ECO:0000318"/>
    <property type="project" value="GO_Central"/>
</dbReference>
<accession>Q1RSH9</accession>
<dbReference type="Gene3D" id="1.20.1050.10">
    <property type="match status" value="1"/>
</dbReference>
<comment type="similarity">
    <text evidence="2">Belongs to the GST superfamily. Tau family.</text>
</comment>
<dbReference type="InterPro" id="IPR004045">
    <property type="entry name" value="Glutathione_S-Trfase_N"/>
</dbReference>
<dbReference type="Proteomes" id="UP000002051">
    <property type="component" value="Unassembled WGS sequence"/>
</dbReference>
<dbReference type="AlphaFoldDB" id="Q1RSH9"/>
<dbReference type="PANTHER" id="PTHR11260:SF679">
    <property type="entry name" value="GLUTATHIONE TRANSFERASE"/>
    <property type="match status" value="1"/>
</dbReference>
<dbReference type="SFLD" id="SFLDG01152">
    <property type="entry name" value="Main.3:_Omega-_and_Tau-like"/>
    <property type="match status" value="1"/>
</dbReference>
<evidence type="ECO:0000256" key="4">
    <source>
        <dbReference type="RuleBase" id="RU369102"/>
    </source>
</evidence>
<keyword evidence="12" id="KW-1185">Reference proteome</keyword>
<dbReference type="Pfam" id="PF13410">
    <property type="entry name" value="GST_C_2"/>
    <property type="match status" value="1"/>
</dbReference>
<dbReference type="GO" id="GO:0006749">
    <property type="term" value="P:glutathione metabolic process"/>
    <property type="evidence" value="ECO:0000318"/>
    <property type="project" value="GO_Central"/>
</dbReference>
<dbReference type="SFLD" id="SFLDS00019">
    <property type="entry name" value="Glutathione_Transferase_(cytos"/>
    <property type="match status" value="1"/>
</dbReference>
<protein>
    <recommendedName>
        <fullName evidence="4">Glutathione S-transferase</fullName>
        <ecNumber evidence="4">2.5.1.18</ecNumber>
    </recommendedName>
</protein>
<dbReference type="KEGG" id="mtr:11416259"/>
<dbReference type="GO" id="GO:0005829">
    <property type="term" value="C:cytosol"/>
    <property type="evidence" value="ECO:0007669"/>
    <property type="project" value="UniProtKB-SubCell"/>
</dbReference>
<evidence type="ECO:0000313" key="9">
    <source>
        <dbReference type="EMBL" id="AUW37464.1"/>
    </source>
</evidence>
<dbReference type="Gramene" id="rna5235">
    <property type="protein sequence ID" value="RHN81222.1"/>
    <property type="gene ID" value="gene5235"/>
</dbReference>
<dbReference type="PANTHER" id="PTHR11260">
    <property type="entry name" value="GLUTATHIONE S-TRANSFERASE, GST, SUPERFAMILY, GST DOMAIN CONTAINING"/>
    <property type="match status" value="1"/>
</dbReference>
<dbReference type="EMBL" id="AC161864">
    <property type="protein sequence ID" value="ABE86682.1"/>
    <property type="molecule type" value="Genomic_DNA"/>
</dbReference>
<dbReference type="PROSITE" id="PS50404">
    <property type="entry name" value="GST_NTER"/>
    <property type="match status" value="1"/>
</dbReference>
<dbReference type="InterPro" id="IPR045074">
    <property type="entry name" value="GST_C_Tau"/>
</dbReference>
<dbReference type="STRING" id="3880.Q1RSH9"/>
<comment type="subcellular location">
    <subcellularLocation>
        <location evidence="4">Cytoplasm</location>
        <location evidence="4">Cytosol</location>
    </subcellularLocation>
</comment>
<dbReference type="eggNOG" id="KOG0406">
    <property type="taxonomic scope" value="Eukaryota"/>
</dbReference>
<reference evidence="7" key="2">
    <citation type="submission" date="2007-04" db="EMBL/GenBank/DDBJ databases">
        <authorList>
            <consortium name="The International Medicago Genome Annotation Group"/>
        </authorList>
    </citation>
    <scope>NUCLEOTIDE SEQUENCE</scope>
</reference>
<keyword evidence="4" id="KW-0963">Cytoplasm</keyword>
<organism evidence="7">
    <name type="scientific">Medicago truncatula</name>
    <name type="common">Barrel medic</name>
    <name type="synonym">Medicago tribuloides</name>
    <dbReference type="NCBI Taxonomy" id="3880"/>
    <lineage>
        <taxon>Eukaryota</taxon>
        <taxon>Viridiplantae</taxon>
        <taxon>Streptophyta</taxon>
        <taxon>Embryophyta</taxon>
        <taxon>Tracheophyta</taxon>
        <taxon>Spermatophyta</taxon>
        <taxon>Magnoliopsida</taxon>
        <taxon>eudicotyledons</taxon>
        <taxon>Gunneridae</taxon>
        <taxon>Pentapetalae</taxon>
        <taxon>rosids</taxon>
        <taxon>fabids</taxon>
        <taxon>Fabales</taxon>
        <taxon>Fabaceae</taxon>
        <taxon>Papilionoideae</taxon>
        <taxon>50 kb inversion clade</taxon>
        <taxon>NPAAA clade</taxon>
        <taxon>Hologalegina</taxon>
        <taxon>IRL clade</taxon>
        <taxon>Trifolieae</taxon>
        <taxon>Medicago</taxon>
    </lineage>
</organism>
<reference evidence="10" key="7">
    <citation type="journal article" date="2018" name="Nat. Plants">
        <title>Whole-genome landscape of Medicago truncatula symbiotic genes.</title>
        <authorList>
            <person name="Pecrix Y."/>
            <person name="Gamas P."/>
            <person name="Carrere S."/>
        </authorList>
    </citation>
    <scope>NUCLEOTIDE SEQUENCE</scope>
    <source>
        <tissue evidence="10">Leaves</tissue>
    </source>
</reference>
<proteinExistence type="evidence at transcript level"/>
<dbReference type="SUPFAM" id="SSF52833">
    <property type="entry name" value="Thioredoxin-like"/>
    <property type="match status" value="1"/>
</dbReference>
<dbReference type="CDD" id="cd03058">
    <property type="entry name" value="GST_N_Tau"/>
    <property type="match status" value="1"/>
</dbReference>
<dbReference type="PaxDb" id="3880-AES61889"/>
<sequence length="225" mass="26542">MAEVKLHGFWYSPFTLRVVWTLNLKGIPYENIEEDRFNKSSQLLHYNPVRKNTPVLIHDEKPICESMIIVEYIDEIWPHNSLLPSHPYDKAQARFWVKYVDGMISAIEAFRHSISCEEREKAKENLWARLRVVEDQCLDDQKKFYGGDTISIVDITLGSFVKFIEVQEDIFGEKILQSERFPRLHLWFNNFKDFPVIKENTPDQEKLVAFHNLLIKKIKAIKTSS</sequence>
<evidence type="ECO:0000313" key="8">
    <source>
        <dbReference type="EMBL" id="AES61889.2"/>
    </source>
</evidence>
<dbReference type="Proteomes" id="UP000265566">
    <property type="component" value="Chromosome 1"/>
</dbReference>
<dbReference type="FunFam" id="3.40.30.10:FF:000044">
    <property type="entry name" value="Glutathione S-transferase GSTU6"/>
    <property type="match status" value="1"/>
</dbReference>
<accession>A0A0C3US01</accession>
<accession>G7I2Y4</accession>
<evidence type="ECO:0000259" key="6">
    <source>
        <dbReference type="PROSITE" id="PS50405"/>
    </source>
</evidence>
<evidence type="ECO:0000256" key="3">
    <source>
        <dbReference type="ARBA" id="ARBA00047960"/>
    </source>
</evidence>
<comment type="function">
    <text evidence="4">Is involved in the conjugation of reduced glutathione to a wide number of exogenous and endogenous hydrophobic electrophiles.</text>
</comment>
<evidence type="ECO:0000313" key="11">
    <source>
        <dbReference type="EnsemblPlants" id="AES61889"/>
    </source>
</evidence>
<gene>
    <name evidence="11" type="primary">11416259</name>
    <name evidence="8" type="ordered locus">MTR_1g090090</name>
    <name evidence="7" type="ORF">MtrDRAFT_AC161864g15v2</name>
    <name evidence="10" type="ORF">MtrunA17_Chr1g0196711</name>
</gene>
<reference evidence="7" key="1">
    <citation type="submission" date="2006-03" db="EMBL/GenBank/DDBJ databases">
        <authorList>
            <person name="Lin S."/>
            <person name="Dixon R."/>
            <person name="May G."/>
            <person name="Sumner L."/>
            <person name="Gonzales B."/>
            <person name="Cook D."/>
            <person name="Kim D."/>
            <person name="Young N."/>
            <person name="Cannon S."/>
            <person name="Roe B.A."/>
        </authorList>
    </citation>
    <scope>NUCLEOTIDE SEQUENCE</scope>
</reference>
<evidence type="ECO:0000313" key="12">
    <source>
        <dbReference type="Proteomes" id="UP000002051"/>
    </source>
</evidence>
<name>Q1RSH9_MEDTR</name>
<feature type="domain" description="GST C-terminal" evidence="6">
    <location>
        <begin position="86"/>
        <end position="210"/>
    </location>
</feature>
<dbReference type="PROSITE" id="PS50405">
    <property type="entry name" value="GST_CTER"/>
    <property type="match status" value="1"/>
</dbReference>
<dbReference type="InterPro" id="IPR036282">
    <property type="entry name" value="Glutathione-S-Trfase_C_sf"/>
</dbReference>
<dbReference type="EnsemblPlants" id="AES61889">
    <property type="protein sequence ID" value="AES61889"/>
    <property type="gene ID" value="MTR_1g090090"/>
</dbReference>
<dbReference type="Gene3D" id="3.40.30.10">
    <property type="entry name" value="Glutaredoxin"/>
    <property type="match status" value="1"/>
</dbReference>
<dbReference type="SUPFAM" id="SSF47616">
    <property type="entry name" value="GST C-terminal domain-like"/>
    <property type="match status" value="1"/>
</dbReference>
<comment type="catalytic activity">
    <reaction evidence="3 4">
        <text>RX + glutathione = an S-substituted glutathione + a halide anion + H(+)</text>
        <dbReference type="Rhea" id="RHEA:16437"/>
        <dbReference type="ChEBI" id="CHEBI:15378"/>
        <dbReference type="ChEBI" id="CHEBI:16042"/>
        <dbReference type="ChEBI" id="CHEBI:17792"/>
        <dbReference type="ChEBI" id="CHEBI:57925"/>
        <dbReference type="ChEBI" id="CHEBI:90779"/>
        <dbReference type="EC" id="2.5.1.18"/>
    </reaction>
</comment>
<dbReference type="ProMEX" id="Q1RSH9"/>
<dbReference type="EMBL" id="PSQE01000001">
    <property type="protein sequence ID" value="RHN81222.1"/>
    <property type="molecule type" value="Genomic_DNA"/>
</dbReference>
<reference evidence="8 12" key="3">
    <citation type="journal article" date="2011" name="Nature">
        <title>The Medicago genome provides insight into the evolution of rhizobial symbioses.</title>
        <authorList>
            <person name="Young N.D."/>
            <person name="Debelle F."/>
            <person name="Oldroyd G.E."/>
            <person name="Geurts R."/>
            <person name="Cannon S.B."/>
            <person name="Udvardi M.K."/>
            <person name="Benedito V.A."/>
            <person name="Mayer K.F."/>
            <person name="Gouzy J."/>
            <person name="Schoof H."/>
            <person name="Van de Peer Y."/>
            <person name="Proost S."/>
            <person name="Cook D.R."/>
            <person name="Meyers B.C."/>
            <person name="Spannagl M."/>
            <person name="Cheung F."/>
            <person name="De Mita S."/>
            <person name="Krishnakumar V."/>
            <person name="Gundlach H."/>
            <person name="Zhou S."/>
            <person name="Mudge J."/>
            <person name="Bharti A.K."/>
            <person name="Murray J.D."/>
            <person name="Naoumkina M.A."/>
            <person name="Rosen B."/>
            <person name="Silverstein K.A."/>
            <person name="Tang H."/>
            <person name="Rombauts S."/>
            <person name="Zhao P.X."/>
            <person name="Zhou P."/>
            <person name="Barbe V."/>
            <person name="Bardou P."/>
            <person name="Bechner M."/>
            <person name="Bellec A."/>
            <person name="Berger A."/>
            <person name="Berges H."/>
            <person name="Bidwell S."/>
            <person name="Bisseling T."/>
            <person name="Choisne N."/>
            <person name="Couloux A."/>
            <person name="Denny R."/>
            <person name="Deshpande S."/>
            <person name="Dai X."/>
            <person name="Doyle J.J."/>
            <person name="Dudez A.M."/>
            <person name="Farmer A.D."/>
            <person name="Fouteau S."/>
            <person name="Franken C."/>
            <person name="Gibelin C."/>
            <person name="Gish J."/>
            <person name="Goldstein S."/>
            <person name="Gonzalez A.J."/>
            <person name="Green P.J."/>
            <person name="Hallab A."/>
            <person name="Hartog M."/>
            <person name="Hua A."/>
            <person name="Humphray S.J."/>
            <person name="Jeong D.H."/>
            <person name="Jing Y."/>
            <person name="Jocker A."/>
            <person name="Kenton S.M."/>
            <person name="Kim D.J."/>
            <person name="Klee K."/>
            <person name="Lai H."/>
            <person name="Lang C."/>
            <person name="Lin S."/>
            <person name="Macmil S.L."/>
            <person name="Magdelenat G."/>
            <person name="Matthews L."/>
            <person name="McCorrison J."/>
            <person name="Monaghan E.L."/>
            <person name="Mun J.H."/>
            <person name="Najar F.Z."/>
            <person name="Nicholson C."/>
            <person name="Noirot C."/>
            <person name="O'Bleness M."/>
            <person name="Paule C.R."/>
            <person name="Poulain J."/>
            <person name="Prion F."/>
            <person name="Qin B."/>
            <person name="Qu C."/>
            <person name="Retzel E.F."/>
            <person name="Riddle C."/>
            <person name="Sallet E."/>
            <person name="Samain S."/>
            <person name="Samson N."/>
            <person name="Sanders I."/>
            <person name="Saurat O."/>
            <person name="Scarpelli C."/>
            <person name="Schiex T."/>
            <person name="Segurens B."/>
            <person name="Severin A.J."/>
            <person name="Sherrier D.J."/>
            <person name="Shi R."/>
            <person name="Sims S."/>
            <person name="Singer S.R."/>
            <person name="Sinharoy S."/>
            <person name="Sterck L."/>
            <person name="Viollet A."/>
            <person name="Wang B.B."/>
            <person name="Wang K."/>
            <person name="Wang M."/>
            <person name="Wang X."/>
            <person name="Warfsmann J."/>
            <person name="Weissenbach J."/>
            <person name="White D.D."/>
            <person name="White J.D."/>
            <person name="Wiley G.B."/>
            <person name="Wincker P."/>
            <person name="Xing Y."/>
            <person name="Yang L."/>
            <person name="Yao Z."/>
            <person name="Ying F."/>
            <person name="Zhai J."/>
            <person name="Zhou L."/>
            <person name="Zuber A."/>
            <person name="Denarie J."/>
            <person name="Dixon R.A."/>
            <person name="May G.D."/>
            <person name="Schwartz D.C."/>
            <person name="Rogers J."/>
            <person name="Quetier F."/>
            <person name="Town C.D."/>
            <person name="Roe B.A."/>
        </authorList>
    </citation>
    <scope>NUCLEOTIDE SEQUENCE [LARGE SCALE GENOMIC DNA]</scope>
    <source>
        <strain evidence="8">A17</strain>
        <strain evidence="11 12">cv. Jemalong A17</strain>
    </source>
</reference>
<dbReference type="GO" id="GO:0005737">
    <property type="term" value="C:cytoplasm"/>
    <property type="evidence" value="ECO:0000318"/>
    <property type="project" value="GO_Central"/>
</dbReference>
<evidence type="ECO:0000313" key="7">
    <source>
        <dbReference type="EMBL" id="ABE86682.1"/>
    </source>
</evidence>
<dbReference type="SFLD" id="SFLDG00358">
    <property type="entry name" value="Main_(cytGST)"/>
    <property type="match status" value="1"/>
</dbReference>
<dbReference type="EMBL" id="KY399313">
    <property type="protein sequence ID" value="AUW37464.1"/>
    <property type="molecule type" value="mRNA"/>
</dbReference>
<reference evidence="9" key="6">
    <citation type="submission" date="2016-12" db="EMBL/GenBank/DDBJ databases">
        <title>Functional Divergence of the Medicago GST Supergene Family.</title>
        <authorList>
            <person name="Han X.-M."/>
        </authorList>
    </citation>
    <scope>NUCLEOTIDE SEQUENCE</scope>
</reference>
<evidence type="ECO:0000256" key="2">
    <source>
        <dbReference type="ARBA" id="ARBA00025743"/>
    </source>
</evidence>
<feature type="domain" description="GST N-terminal" evidence="5">
    <location>
        <begin position="2"/>
        <end position="81"/>
    </location>
</feature>
<dbReference type="EC" id="2.5.1.18" evidence="4"/>
<dbReference type="Pfam" id="PF02798">
    <property type="entry name" value="GST_N"/>
    <property type="match status" value="1"/>
</dbReference>
<keyword evidence="1 4" id="KW-0808">Transferase</keyword>